<gene>
    <name evidence="1" type="ORF">O0V09_18510</name>
</gene>
<evidence type="ECO:0000313" key="2">
    <source>
        <dbReference type="Proteomes" id="UP001069090"/>
    </source>
</evidence>
<proteinExistence type="predicted"/>
<name>A0A9J6RS48_9GAMM</name>
<reference evidence="1 2" key="1">
    <citation type="submission" date="2022-12" db="EMBL/GenBank/DDBJ databases">
        <title>Dasania phycosphaerae sp. nov., isolated from particulate material of the south coast of Korea.</title>
        <authorList>
            <person name="Jiang Y."/>
        </authorList>
    </citation>
    <scope>NUCLEOTIDE SEQUENCE [LARGE SCALE GENOMIC DNA]</scope>
    <source>
        <strain evidence="1 2">GY-19</strain>
    </source>
</reference>
<dbReference type="RefSeq" id="WP_268905430.1">
    <property type="nucleotide sequence ID" value="NZ_JAPTGG010000027.1"/>
</dbReference>
<evidence type="ECO:0000313" key="1">
    <source>
        <dbReference type="EMBL" id="MCZ0867194.1"/>
    </source>
</evidence>
<comment type="caution">
    <text evidence="1">The sequence shown here is derived from an EMBL/GenBank/DDBJ whole genome shotgun (WGS) entry which is preliminary data.</text>
</comment>
<organism evidence="1 2">
    <name type="scientific">Dasania phycosphaerae</name>
    <dbReference type="NCBI Taxonomy" id="2950436"/>
    <lineage>
        <taxon>Bacteria</taxon>
        <taxon>Pseudomonadati</taxon>
        <taxon>Pseudomonadota</taxon>
        <taxon>Gammaproteobacteria</taxon>
        <taxon>Cellvibrionales</taxon>
        <taxon>Spongiibacteraceae</taxon>
        <taxon>Dasania</taxon>
    </lineage>
</organism>
<accession>A0A9J6RS48</accession>
<dbReference type="AlphaFoldDB" id="A0A9J6RS48"/>
<sequence>MDTSTAAHYSEIEVQDLLDSLAEPDIVRLLQIYRTLGCTARTGLSEHDVLGQVIVKALSLDRRWPRDVKTISFFIETGKSVISNEEEKYSKLNVTPTVDELLAVKDDSLIPTSATAKLSHAPAETGIEHCQSENLITTWVQKIQQLFEGDTEADCFIKQKLEQQKKSRILILCEFTDQVYRNVEKRVKDKVRKRFPNGLPWWEVES</sequence>
<dbReference type="Proteomes" id="UP001069090">
    <property type="component" value="Unassembled WGS sequence"/>
</dbReference>
<keyword evidence="2" id="KW-1185">Reference proteome</keyword>
<protein>
    <submittedName>
        <fullName evidence="1">Uncharacterized protein</fullName>
    </submittedName>
</protein>
<dbReference type="EMBL" id="JAPTGG010000027">
    <property type="protein sequence ID" value="MCZ0867194.1"/>
    <property type="molecule type" value="Genomic_DNA"/>
</dbReference>